<sequence length="506" mass="57011">SRFARHLSQDIMFVALLHRRLLPSSRHWSRSFAKAVLPGASPLGHLTVNELSALVKKDEIRSVIVGFTDIYGRLMGKRFDAGFFVDDCLNNGTHCCDYLLACDMNMTPIQGMAFANWEKGYGDMHLIPDLSSLRQASWLDRTALVVCDVHYNNATHGPVPFAPRSIIRRQITAAETSGFGVLAATELEYYQYRTSYNAAFKAGYQKSSIDPVSNHVEDYHLLQTAREEDLTAEFRKHLRLSGIPVENSKGEAGVGQHELNVKYADPLMMSDRHVIYKQCLKEIADAKGCSVTFMAKPFTDVTGSGCHVHMSLWKQDDDGRPTANAFAGDHDLDGIKCSDEFRWFLAGWLKYTPDCMPFYAPTVNSYKRFQTSSWAPTRLAWSYDNRTAGYRAVGKGKSLRIECRIPGADVNPYLVFAASLASGLAGINERIEPPPCFTGNIYEAQQIARVPRSLQQAIDLFAASPFTRRAFGDHVVDHYATFYRQEYDAFADSVTDWERQRYFEMT</sequence>
<dbReference type="GO" id="GO:0004356">
    <property type="term" value="F:glutamine synthetase activity"/>
    <property type="evidence" value="ECO:0007669"/>
    <property type="project" value="InterPro"/>
</dbReference>
<evidence type="ECO:0000313" key="10">
    <source>
        <dbReference type="EMBL" id="CRZ05303.1"/>
    </source>
</evidence>
<dbReference type="GO" id="GO:0006576">
    <property type="term" value="P:biogenic amine metabolic process"/>
    <property type="evidence" value="ECO:0007669"/>
    <property type="project" value="UniProtKB-ARBA"/>
</dbReference>
<dbReference type="AlphaFoldDB" id="A0A0H5QTJ7"/>
<keyword evidence="4" id="KW-0547">Nucleotide-binding</keyword>
<evidence type="ECO:0000256" key="4">
    <source>
        <dbReference type="ARBA" id="ARBA00022741"/>
    </source>
</evidence>
<dbReference type="InterPro" id="IPR027303">
    <property type="entry name" value="Gln_synth_gly_rich_site"/>
</dbReference>
<keyword evidence="6" id="KW-0460">Magnesium</keyword>
<feature type="non-terminal residue" evidence="10">
    <location>
        <position position="1"/>
    </location>
</feature>
<evidence type="ECO:0000256" key="5">
    <source>
        <dbReference type="ARBA" id="ARBA00022840"/>
    </source>
</evidence>
<protein>
    <recommendedName>
        <fullName evidence="9">GS catalytic domain-containing protein</fullName>
    </recommendedName>
</protein>
<dbReference type="InterPro" id="IPR014746">
    <property type="entry name" value="Gln_synth/guanido_kin_cat_dom"/>
</dbReference>
<feature type="domain" description="GS catalytic" evidence="9">
    <location>
        <begin position="163"/>
        <end position="506"/>
    </location>
</feature>
<evidence type="ECO:0000256" key="2">
    <source>
        <dbReference type="ARBA" id="ARBA00009897"/>
    </source>
</evidence>
<keyword evidence="3" id="KW-0436">Ligase</keyword>
<evidence type="ECO:0000259" key="9">
    <source>
        <dbReference type="PROSITE" id="PS51987"/>
    </source>
</evidence>
<evidence type="ECO:0000256" key="3">
    <source>
        <dbReference type="ARBA" id="ARBA00022598"/>
    </source>
</evidence>
<dbReference type="PROSITE" id="PS00181">
    <property type="entry name" value="GLNA_ATP"/>
    <property type="match status" value="1"/>
</dbReference>
<accession>A0A0H5QTJ7</accession>
<dbReference type="Pfam" id="PF00120">
    <property type="entry name" value="Gln-synt_C"/>
    <property type="match status" value="1"/>
</dbReference>
<dbReference type="Gene3D" id="3.30.590.10">
    <property type="entry name" value="Glutamine synthetase/guanido kinase, catalytic domain"/>
    <property type="match status" value="1"/>
</dbReference>
<reference evidence="10" key="1">
    <citation type="submission" date="2015-04" db="EMBL/GenBank/DDBJ databases">
        <title>The genome sequence of the plant pathogenic Rhizarian Plasmodiophora brassicae reveals insights in its biotrophic life cycle and the origin of chitin synthesis.</title>
        <authorList>
            <person name="Schwelm A."/>
            <person name="Fogelqvist J."/>
            <person name="Knaust A."/>
            <person name="Julke S."/>
            <person name="Lilja T."/>
            <person name="Dhandapani V."/>
            <person name="Bonilla-Rosso G."/>
            <person name="Karlsson M."/>
            <person name="Shevchenko A."/>
            <person name="Choi S.R."/>
            <person name="Kim H.G."/>
            <person name="Park J.Y."/>
            <person name="Lim Y.P."/>
            <person name="Ludwig-Muller J."/>
            <person name="Dixelius C."/>
        </authorList>
    </citation>
    <scope>NUCLEOTIDE SEQUENCE</scope>
    <source>
        <tissue evidence="10">Potato root galls</tissue>
    </source>
</reference>
<evidence type="ECO:0000256" key="6">
    <source>
        <dbReference type="ARBA" id="ARBA00022842"/>
    </source>
</evidence>
<evidence type="ECO:0000256" key="1">
    <source>
        <dbReference type="ARBA" id="ARBA00001946"/>
    </source>
</evidence>
<dbReference type="GO" id="GO:0005524">
    <property type="term" value="F:ATP binding"/>
    <property type="evidence" value="ECO:0007669"/>
    <property type="project" value="UniProtKB-KW"/>
</dbReference>
<dbReference type="SUPFAM" id="SSF55931">
    <property type="entry name" value="Glutamine synthetase/guanido kinase"/>
    <property type="match status" value="1"/>
</dbReference>
<dbReference type="PANTHER" id="PTHR43785">
    <property type="entry name" value="GAMMA-GLUTAMYLPUTRESCINE SYNTHETASE"/>
    <property type="match status" value="1"/>
</dbReference>
<proteinExistence type="inferred from homology"/>
<comment type="cofactor">
    <cofactor evidence="1">
        <name>Mg(2+)</name>
        <dbReference type="ChEBI" id="CHEBI:18420"/>
    </cofactor>
</comment>
<dbReference type="Gene3D" id="3.10.20.70">
    <property type="entry name" value="Glutamine synthetase, N-terminal domain"/>
    <property type="match status" value="1"/>
</dbReference>
<dbReference type="EMBL" id="HACM01004861">
    <property type="protein sequence ID" value="CRZ05303.1"/>
    <property type="molecule type" value="Transcribed_RNA"/>
</dbReference>
<dbReference type="SMART" id="SM01230">
    <property type="entry name" value="Gln-synt_C"/>
    <property type="match status" value="1"/>
</dbReference>
<dbReference type="PANTHER" id="PTHR43785:SF12">
    <property type="entry name" value="TYPE-1 GLUTAMINE SYNTHETASE 2"/>
    <property type="match status" value="1"/>
</dbReference>
<dbReference type="GO" id="GO:0006542">
    <property type="term" value="P:glutamine biosynthetic process"/>
    <property type="evidence" value="ECO:0007669"/>
    <property type="project" value="InterPro"/>
</dbReference>
<evidence type="ECO:0000256" key="8">
    <source>
        <dbReference type="RuleBase" id="RU000384"/>
    </source>
</evidence>
<dbReference type="InterPro" id="IPR008146">
    <property type="entry name" value="Gln_synth_cat_dom"/>
</dbReference>
<comment type="similarity">
    <text evidence="2 7 8">Belongs to the glutamine synthetase family.</text>
</comment>
<organism evidence="10">
    <name type="scientific">Spongospora subterranea</name>
    <dbReference type="NCBI Taxonomy" id="70186"/>
    <lineage>
        <taxon>Eukaryota</taxon>
        <taxon>Sar</taxon>
        <taxon>Rhizaria</taxon>
        <taxon>Endomyxa</taxon>
        <taxon>Phytomyxea</taxon>
        <taxon>Plasmodiophorida</taxon>
        <taxon>Plasmodiophoridae</taxon>
        <taxon>Spongospora</taxon>
    </lineage>
</organism>
<dbReference type="PROSITE" id="PS51987">
    <property type="entry name" value="GS_CATALYTIC"/>
    <property type="match status" value="1"/>
</dbReference>
<dbReference type="FunFam" id="3.30.590.10:FF:000005">
    <property type="entry name" value="Probable glutamine synthetase"/>
    <property type="match status" value="1"/>
</dbReference>
<name>A0A0H5QTJ7_9EUKA</name>
<keyword evidence="5" id="KW-0067">ATP-binding</keyword>
<evidence type="ECO:0000256" key="7">
    <source>
        <dbReference type="PROSITE-ProRule" id="PRU01331"/>
    </source>
</evidence>
<dbReference type="InterPro" id="IPR036651">
    <property type="entry name" value="Gln_synt_N_sf"/>
</dbReference>
<dbReference type="SUPFAM" id="SSF54368">
    <property type="entry name" value="Glutamine synthetase, N-terminal domain"/>
    <property type="match status" value="1"/>
</dbReference>